<sequence>MTRFALVPISLVLALSACGPSVSMSNASVDDVTKAVEKSGIKQPMKPGNWEIKLEMLDVDGPGLTPDKKAAMKSMGNRTTEQCLNQSDVERPMSEVLVGAPSNDCKFAKYEMTGTKVESEMTCPGMTGEIRVKSTATYGAETFSAEAETELPMPQGKAHSKMRITGKRTGDCKATGRSPAPAAPAPGAAPAPQSLDAPTPAPSGAPAK</sequence>
<evidence type="ECO:0000313" key="3">
    <source>
        <dbReference type="EMBL" id="MEN3748138.1"/>
    </source>
</evidence>
<evidence type="ECO:0000313" key="4">
    <source>
        <dbReference type="Proteomes" id="UP001427805"/>
    </source>
</evidence>
<feature type="compositionally biased region" description="Pro residues" evidence="1">
    <location>
        <begin position="199"/>
        <end position="208"/>
    </location>
</feature>
<keyword evidence="2" id="KW-0732">Signal</keyword>
<evidence type="ECO:0000256" key="2">
    <source>
        <dbReference type="SAM" id="SignalP"/>
    </source>
</evidence>
<accession>A0ABV0BAW9</accession>
<comment type="caution">
    <text evidence="3">The sequence shown here is derived from an EMBL/GenBank/DDBJ whole genome shotgun (WGS) entry which is preliminary data.</text>
</comment>
<gene>
    <name evidence="3" type="ORF">TPR58_13260</name>
</gene>
<dbReference type="InterPro" id="IPR022061">
    <property type="entry name" value="DUF3617"/>
</dbReference>
<protein>
    <submittedName>
        <fullName evidence="3">DUF3617 domain-containing protein</fullName>
    </submittedName>
</protein>
<name>A0ABV0BAW9_9SPHN</name>
<evidence type="ECO:0000256" key="1">
    <source>
        <dbReference type="SAM" id="MobiDB-lite"/>
    </source>
</evidence>
<dbReference type="Proteomes" id="UP001427805">
    <property type="component" value="Unassembled WGS sequence"/>
</dbReference>
<dbReference type="PROSITE" id="PS51257">
    <property type="entry name" value="PROKAR_LIPOPROTEIN"/>
    <property type="match status" value="1"/>
</dbReference>
<dbReference type="Pfam" id="PF12276">
    <property type="entry name" value="DUF3617"/>
    <property type="match status" value="1"/>
</dbReference>
<feature type="signal peptide" evidence="2">
    <location>
        <begin position="1"/>
        <end position="23"/>
    </location>
</feature>
<feature type="chain" id="PRO_5046002925" evidence="2">
    <location>
        <begin position="24"/>
        <end position="208"/>
    </location>
</feature>
<proteinExistence type="predicted"/>
<reference evidence="3 4" key="1">
    <citation type="submission" date="2024-05" db="EMBL/GenBank/DDBJ databases">
        <title>Sphingomonas sp. HF-S3 16S ribosomal RNA gene Genome sequencing and assembly.</title>
        <authorList>
            <person name="Lee H."/>
        </authorList>
    </citation>
    <scope>NUCLEOTIDE SEQUENCE [LARGE SCALE GENOMIC DNA]</scope>
    <source>
        <strain evidence="3 4">HF-S3</strain>
    </source>
</reference>
<dbReference type="RefSeq" id="WP_346247150.1">
    <property type="nucleotide sequence ID" value="NZ_JBDIZK010000007.1"/>
</dbReference>
<dbReference type="EMBL" id="JBDIZK010000007">
    <property type="protein sequence ID" value="MEN3748138.1"/>
    <property type="molecule type" value="Genomic_DNA"/>
</dbReference>
<organism evidence="3 4">
    <name type="scientific">Sphingomonas rustica</name>
    <dbReference type="NCBI Taxonomy" id="3103142"/>
    <lineage>
        <taxon>Bacteria</taxon>
        <taxon>Pseudomonadati</taxon>
        <taxon>Pseudomonadota</taxon>
        <taxon>Alphaproteobacteria</taxon>
        <taxon>Sphingomonadales</taxon>
        <taxon>Sphingomonadaceae</taxon>
        <taxon>Sphingomonas</taxon>
    </lineage>
</organism>
<keyword evidence="4" id="KW-1185">Reference proteome</keyword>
<feature type="region of interest" description="Disordered" evidence="1">
    <location>
        <begin position="145"/>
        <end position="208"/>
    </location>
</feature>